<sequence length="598" mass="68315">MVEESMNVMGKKLNPVIRAQLREFAKHNSLTENSSEDIFEAYSIFATLTGLLGENVNAFDVHLKGTEFGLDGVAILIQGEAVYNRTEAEEKLAAINSPSIEFIFFQSKTSTSFDYGDISKFFDAVTGFFDNSLSGESEAIDDLIDASEAIYEKGVGKRNPKLSCYYITTGNYERPPKIERLRAKFRADLEEMNIFDTRSLTVEMVGARELQQWYRTATTAVEVEIEIPRNVVLPSNEHVEEAYIGYIDAKNLLKLYVTTGSDGEMAGVNRGVFFDNIRDYDPKSKINIGIKESVKLGGGAEFIFRNNGITVVSKNIDRTGDRFKLEDFQIVNGCQTSNIIFDLIHGEAGEGTDRDELQTKIQVPFRLIGSKDDDFVSSIIVGTNRQNSVRDEQFWALRPFMKSLEEYCRSLDAEEIIYFERRDNQYRHQVVERTRVMQPSVLMKAVAACLLFQPQRAARDYRGLLSEYESQIFLDDQDVRIYHAVAYLYYRLEFLWRNQRIENSHKTFRYYILAGIGLRLAEGKSVFSMKKNKIPQLSESLISLCKDEEQLKTQVNEIVDVVEKRIGDTSQMSQEKIRDTIRSEAFANGFREDMLLSS</sequence>
<reference evidence="2" key="1">
    <citation type="submission" date="2023-07" db="EMBL/GenBank/DDBJ databases">
        <title>Sorghum-associated microbial communities from plants grown in Nebraska, USA.</title>
        <authorList>
            <person name="Schachtman D."/>
        </authorList>
    </citation>
    <scope>NUCLEOTIDE SEQUENCE</scope>
    <source>
        <strain evidence="2">1457</strain>
    </source>
</reference>
<dbReference type="RefSeq" id="WP_236773337.1">
    <property type="nucleotide sequence ID" value="NZ_JAGIPM010000001.1"/>
</dbReference>
<dbReference type="Proteomes" id="UP001265315">
    <property type="component" value="Unassembled WGS sequence"/>
</dbReference>
<feature type="domain" description="Abortive phage infection protein C-terminal" evidence="1">
    <location>
        <begin position="273"/>
        <end position="534"/>
    </location>
</feature>
<evidence type="ECO:0000313" key="3">
    <source>
        <dbReference type="Proteomes" id="UP001265315"/>
    </source>
</evidence>
<organism evidence="2 3">
    <name type="scientific">Agrobacterium tumefaciens</name>
    <dbReference type="NCBI Taxonomy" id="358"/>
    <lineage>
        <taxon>Bacteria</taxon>
        <taxon>Pseudomonadati</taxon>
        <taxon>Pseudomonadota</taxon>
        <taxon>Alphaproteobacteria</taxon>
        <taxon>Hyphomicrobiales</taxon>
        <taxon>Rhizobiaceae</taxon>
        <taxon>Rhizobium/Agrobacterium group</taxon>
        <taxon>Agrobacterium</taxon>
        <taxon>Agrobacterium tumefaciens complex</taxon>
    </lineage>
</organism>
<evidence type="ECO:0000259" key="1">
    <source>
        <dbReference type="Pfam" id="PF10592"/>
    </source>
</evidence>
<gene>
    <name evidence="2" type="ORF">J2W61_001366</name>
</gene>
<protein>
    <recommendedName>
        <fullName evidence="1">Abortive phage infection protein C-terminal domain-containing protein</fullName>
    </recommendedName>
</protein>
<evidence type="ECO:0000313" key="2">
    <source>
        <dbReference type="EMBL" id="MDR6701538.1"/>
    </source>
</evidence>
<dbReference type="InterPro" id="IPR018891">
    <property type="entry name" value="AIPR_C"/>
</dbReference>
<accession>A0AAW8LRI4</accession>
<dbReference type="AlphaFoldDB" id="A0AAW8LRI4"/>
<name>A0AAW8LRI4_AGRTU</name>
<dbReference type="EMBL" id="JAVDSW010000001">
    <property type="protein sequence ID" value="MDR6701538.1"/>
    <property type="molecule type" value="Genomic_DNA"/>
</dbReference>
<dbReference type="Pfam" id="PF10592">
    <property type="entry name" value="AIPR"/>
    <property type="match status" value="1"/>
</dbReference>
<comment type="caution">
    <text evidence="2">The sequence shown here is derived from an EMBL/GenBank/DDBJ whole genome shotgun (WGS) entry which is preliminary data.</text>
</comment>
<proteinExistence type="predicted"/>